<dbReference type="GO" id="GO:0016301">
    <property type="term" value="F:kinase activity"/>
    <property type="evidence" value="ECO:0007669"/>
    <property type="project" value="UniProtKB-KW"/>
</dbReference>
<accession>A0A392PM81</accession>
<evidence type="ECO:0000313" key="1">
    <source>
        <dbReference type="EMBL" id="MCI12924.1"/>
    </source>
</evidence>
<proteinExistence type="predicted"/>
<reference evidence="1 2" key="1">
    <citation type="journal article" date="2018" name="Front. Plant Sci.">
        <title>Red Clover (Trifolium pratense) and Zigzag Clover (T. medium) - A Picture of Genomic Similarities and Differences.</title>
        <authorList>
            <person name="Dluhosova J."/>
            <person name="Istvanek J."/>
            <person name="Nedelnik J."/>
            <person name="Repkova J."/>
        </authorList>
    </citation>
    <scope>NUCLEOTIDE SEQUENCE [LARGE SCALE GENOMIC DNA]</scope>
    <source>
        <strain evidence="2">cv. 10/8</strain>
        <tissue evidence="1">Leaf</tissue>
    </source>
</reference>
<evidence type="ECO:0000313" key="2">
    <source>
        <dbReference type="Proteomes" id="UP000265520"/>
    </source>
</evidence>
<dbReference type="EMBL" id="LXQA010086142">
    <property type="protein sequence ID" value="MCI12924.1"/>
    <property type="molecule type" value="Genomic_DNA"/>
</dbReference>
<comment type="caution">
    <text evidence="1">The sequence shown here is derived from an EMBL/GenBank/DDBJ whole genome shotgun (WGS) entry which is preliminary data.</text>
</comment>
<keyword evidence="1" id="KW-0418">Kinase</keyword>
<dbReference type="AlphaFoldDB" id="A0A392PM81"/>
<keyword evidence="1" id="KW-0675">Receptor</keyword>
<keyword evidence="2" id="KW-1185">Reference proteome</keyword>
<name>A0A392PM81_9FABA</name>
<protein>
    <submittedName>
        <fullName evidence="1">Cysteine-rich receptor-like protein kinase</fullName>
    </submittedName>
</protein>
<organism evidence="1 2">
    <name type="scientific">Trifolium medium</name>
    <dbReference type="NCBI Taxonomy" id="97028"/>
    <lineage>
        <taxon>Eukaryota</taxon>
        <taxon>Viridiplantae</taxon>
        <taxon>Streptophyta</taxon>
        <taxon>Embryophyta</taxon>
        <taxon>Tracheophyta</taxon>
        <taxon>Spermatophyta</taxon>
        <taxon>Magnoliopsida</taxon>
        <taxon>eudicotyledons</taxon>
        <taxon>Gunneridae</taxon>
        <taxon>Pentapetalae</taxon>
        <taxon>rosids</taxon>
        <taxon>fabids</taxon>
        <taxon>Fabales</taxon>
        <taxon>Fabaceae</taxon>
        <taxon>Papilionoideae</taxon>
        <taxon>50 kb inversion clade</taxon>
        <taxon>NPAAA clade</taxon>
        <taxon>Hologalegina</taxon>
        <taxon>IRL clade</taxon>
        <taxon>Trifolieae</taxon>
        <taxon>Trifolium</taxon>
    </lineage>
</organism>
<keyword evidence="1" id="KW-0808">Transferase</keyword>
<dbReference type="Proteomes" id="UP000265520">
    <property type="component" value="Unassembled WGS sequence"/>
</dbReference>
<sequence>MQTAQLRGLTDHCPLLLSVDDENWGLRPLRMLKCWQDVPGYKQFVISKWQSLQIDGWGGFVLKQKLKLVKLALKEWDDSHSSNVTGKIDSLKSRLSALDCKAEEEVLSEEEVAEMHGITSDIHSLSRINTSICCRRRSNALSSIMVDGVRVEGMSPIHQAMFSHFSSHFRAVNTVRPTVDDLQFRTLSFTEGGSLVKPFSVKEVKAAV</sequence>